<keyword evidence="2" id="KW-1185">Reference proteome</keyword>
<proteinExistence type="predicted"/>
<evidence type="ECO:0000313" key="2">
    <source>
        <dbReference type="Proteomes" id="UP001352263"/>
    </source>
</evidence>
<dbReference type="Proteomes" id="UP001352263">
    <property type="component" value="Unassembled WGS sequence"/>
</dbReference>
<comment type="caution">
    <text evidence="1">The sequence shown here is derived from an EMBL/GenBank/DDBJ whole genome shotgun (WGS) entry which is preliminary data.</text>
</comment>
<accession>A0ABU6J5K7</accession>
<dbReference type="PANTHER" id="PTHR37827">
    <property type="entry name" value="TUDOR DOMAIN-CONTAINING PROTEIN"/>
    <property type="match status" value="1"/>
</dbReference>
<dbReference type="RefSeq" id="WP_326505235.1">
    <property type="nucleotide sequence ID" value="NZ_JAWIIV010000003.1"/>
</dbReference>
<organism evidence="1 2">
    <name type="scientific">Noviherbaspirillum album</name>
    <dbReference type="NCBI Taxonomy" id="3080276"/>
    <lineage>
        <taxon>Bacteria</taxon>
        <taxon>Pseudomonadati</taxon>
        <taxon>Pseudomonadota</taxon>
        <taxon>Betaproteobacteria</taxon>
        <taxon>Burkholderiales</taxon>
        <taxon>Oxalobacteraceae</taxon>
        <taxon>Noviherbaspirillum</taxon>
    </lineage>
</organism>
<protein>
    <submittedName>
        <fullName evidence="1">HNH endonuclease</fullName>
    </submittedName>
</protein>
<dbReference type="PANTHER" id="PTHR37827:SF1">
    <property type="entry name" value="HNH DOMAIN-CONTAINING PROTEIN"/>
    <property type="match status" value="1"/>
</dbReference>
<keyword evidence="1" id="KW-0378">Hydrolase</keyword>
<name>A0ABU6J5K7_9BURK</name>
<gene>
    <name evidence="1" type="ORF">RY831_05030</name>
</gene>
<evidence type="ECO:0000313" key="1">
    <source>
        <dbReference type="EMBL" id="MEC4718499.1"/>
    </source>
</evidence>
<dbReference type="EMBL" id="JAWIIV010000003">
    <property type="protein sequence ID" value="MEC4718499.1"/>
    <property type="molecule type" value="Genomic_DNA"/>
</dbReference>
<reference evidence="1 2" key="1">
    <citation type="submission" date="2023-10" db="EMBL/GenBank/DDBJ databases">
        <title>Noviherbaspirillum sp. CPCC 100848 genome assembly.</title>
        <authorList>
            <person name="Li X.Y."/>
            <person name="Fang X.M."/>
        </authorList>
    </citation>
    <scope>NUCLEOTIDE SEQUENCE [LARGE SCALE GENOMIC DNA]</scope>
    <source>
        <strain evidence="1 2">CPCC 100848</strain>
    </source>
</reference>
<dbReference type="GO" id="GO:0004519">
    <property type="term" value="F:endonuclease activity"/>
    <property type="evidence" value="ECO:0007669"/>
    <property type="project" value="UniProtKB-KW"/>
</dbReference>
<keyword evidence="1" id="KW-0540">Nuclease</keyword>
<sequence length="112" mass="13393">MSALRHAWPGASVHEARRTSMELCPLCGREMLDGPSVNEHHLVPRTFRGRETVKMHRICHNKIHSVFSERELAQYYHTPERLLENEEIRKFVKWVQKKHPAYYDAHHKSKRR</sequence>
<keyword evidence="1" id="KW-0255">Endonuclease</keyword>